<sequence length="133" mass="15031">MPPPLAGCLICEGNLDDTEEEERIPQESYEQSAEPVDLDVLRKHLVERHSRFVATSFLNPNLADAMYMWLLSCARYEMPVLEDEEVEEDEDVDEETPCSAADVDDLKDENPVCLFPLAIVAEADRPFFVPVSV</sequence>
<accession>A0A8S1H4T5</accession>
<name>A0A8S1H4T5_9PELO</name>
<organism evidence="2 3">
    <name type="scientific">Caenorhabditis auriculariae</name>
    <dbReference type="NCBI Taxonomy" id="2777116"/>
    <lineage>
        <taxon>Eukaryota</taxon>
        <taxon>Metazoa</taxon>
        <taxon>Ecdysozoa</taxon>
        <taxon>Nematoda</taxon>
        <taxon>Chromadorea</taxon>
        <taxon>Rhabditida</taxon>
        <taxon>Rhabditina</taxon>
        <taxon>Rhabditomorpha</taxon>
        <taxon>Rhabditoidea</taxon>
        <taxon>Rhabditidae</taxon>
        <taxon>Peloderinae</taxon>
        <taxon>Caenorhabditis</taxon>
    </lineage>
</organism>
<evidence type="ECO:0000313" key="2">
    <source>
        <dbReference type="EMBL" id="CAD6190294.1"/>
    </source>
</evidence>
<protein>
    <submittedName>
        <fullName evidence="2">Uncharacterized protein</fullName>
    </submittedName>
</protein>
<proteinExistence type="predicted"/>
<dbReference type="EMBL" id="CAJGYM010000015">
    <property type="protein sequence ID" value="CAD6190294.1"/>
    <property type="molecule type" value="Genomic_DNA"/>
</dbReference>
<feature type="region of interest" description="Disordered" evidence="1">
    <location>
        <begin position="85"/>
        <end position="104"/>
    </location>
</feature>
<reference evidence="2" key="1">
    <citation type="submission" date="2020-10" db="EMBL/GenBank/DDBJ databases">
        <authorList>
            <person name="Kikuchi T."/>
        </authorList>
    </citation>
    <scope>NUCLEOTIDE SEQUENCE</scope>
    <source>
        <strain evidence="2">NKZ352</strain>
    </source>
</reference>
<keyword evidence="3" id="KW-1185">Reference proteome</keyword>
<gene>
    <name evidence="2" type="ORF">CAUJ_LOCUS6213</name>
</gene>
<evidence type="ECO:0000256" key="1">
    <source>
        <dbReference type="SAM" id="MobiDB-lite"/>
    </source>
</evidence>
<dbReference type="AlphaFoldDB" id="A0A8S1H4T5"/>
<evidence type="ECO:0000313" key="3">
    <source>
        <dbReference type="Proteomes" id="UP000835052"/>
    </source>
</evidence>
<comment type="caution">
    <text evidence="2">The sequence shown here is derived from an EMBL/GenBank/DDBJ whole genome shotgun (WGS) entry which is preliminary data.</text>
</comment>
<dbReference type="Proteomes" id="UP000835052">
    <property type="component" value="Unassembled WGS sequence"/>
</dbReference>